<reference evidence="1 2" key="1">
    <citation type="submission" date="2018-06" db="EMBL/GenBank/DDBJ databases">
        <title>Genomic Encyclopedia of Archaeal and Bacterial Type Strains, Phase II (KMG-II): from individual species to whole genera.</title>
        <authorList>
            <person name="Goeker M."/>
        </authorList>
    </citation>
    <scope>NUCLEOTIDE SEQUENCE [LARGE SCALE GENOMIC DNA]</scope>
    <source>
        <strain evidence="1 2">DSM 22009</strain>
    </source>
</reference>
<comment type="caution">
    <text evidence="1">The sequence shown here is derived from an EMBL/GenBank/DDBJ whole genome shotgun (WGS) entry which is preliminary data.</text>
</comment>
<gene>
    <name evidence="1" type="ORF">LX81_02888</name>
</gene>
<accession>A0A2W7N1M7</accession>
<dbReference type="Proteomes" id="UP000248916">
    <property type="component" value="Unassembled WGS sequence"/>
</dbReference>
<proteinExistence type="predicted"/>
<protein>
    <submittedName>
        <fullName evidence="1">Uncharacterized protein</fullName>
    </submittedName>
</protein>
<organism evidence="1 2">
    <name type="scientific">Palleronia aestuarii</name>
    <dbReference type="NCBI Taxonomy" id="568105"/>
    <lineage>
        <taxon>Bacteria</taxon>
        <taxon>Pseudomonadati</taxon>
        <taxon>Pseudomonadota</taxon>
        <taxon>Alphaproteobacteria</taxon>
        <taxon>Rhodobacterales</taxon>
        <taxon>Roseobacteraceae</taxon>
        <taxon>Palleronia</taxon>
    </lineage>
</organism>
<name>A0A2W7N1M7_9RHOB</name>
<evidence type="ECO:0000313" key="2">
    <source>
        <dbReference type="Proteomes" id="UP000248916"/>
    </source>
</evidence>
<dbReference type="AlphaFoldDB" id="A0A2W7N1M7"/>
<evidence type="ECO:0000313" key="1">
    <source>
        <dbReference type="EMBL" id="PZX14305.1"/>
    </source>
</evidence>
<keyword evidence="2" id="KW-1185">Reference proteome</keyword>
<dbReference type="EMBL" id="QKZL01000014">
    <property type="protein sequence ID" value="PZX14305.1"/>
    <property type="molecule type" value="Genomic_DNA"/>
</dbReference>
<sequence>MIGADMAREIRMLTALPSENWAVLNWNSGYAGPDPANSSKLSANFRAHS</sequence>